<dbReference type="InterPro" id="IPR021736">
    <property type="entry name" value="DUF3305"/>
</dbReference>
<keyword evidence="2" id="KW-1185">Reference proteome</keyword>
<name>A0ABV9Z2G3_9HYPH</name>
<dbReference type="Pfam" id="PF11749">
    <property type="entry name" value="DUF3305"/>
    <property type="match status" value="1"/>
</dbReference>
<evidence type="ECO:0000313" key="1">
    <source>
        <dbReference type="EMBL" id="MFC5068694.1"/>
    </source>
</evidence>
<evidence type="ECO:0000313" key="2">
    <source>
        <dbReference type="Proteomes" id="UP001595796"/>
    </source>
</evidence>
<proteinExistence type="predicted"/>
<dbReference type="RefSeq" id="WP_114956111.1">
    <property type="nucleotide sequence ID" value="NZ_JBHSJF010000006.1"/>
</dbReference>
<organism evidence="1 2">
    <name type="scientific">Flaviflagellibacter deserti</name>
    <dbReference type="NCBI Taxonomy" id="2267266"/>
    <lineage>
        <taxon>Bacteria</taxon>
        <taxon>Pseudomonadati</taxon>
        <taxon>Pseudomonadota</taxon>
        <taxon>Alphaproteobacteria</taxon>
        <taxon>Hyphomicrobiales</taxon>
        <taxon>Flaviflagellibacter</taxon>
    </lineage>
</organism>
<reference evidence="2" key="1">
    <citation type="journal article" date="2019" name="Int. J. Syst. Evol. Microbiol.">
        <title>The Global Catalogue of Microorganisms (GCM) 10K type strain sequencing project: providing services to taxonomists for standard genome sequencing and annotation.</title>
        <authorList>
            <consortium name="The Broad Institute Genomics Platform"/>
            <consortium name="The Broad Institute Genome Sequencing Center for Infectious Disease"/>
            <person name="Wu L."/>
            <person name="Ma J."/>
        </authorList>
    </citation>
    <scope>NUCLEOTIDE SEQUENCE [LARGE SCALE GENOMIC DNA]</scope>
    <source>
        <strain evidence="2">CGMCC 1.16444</strain>
    </source>
</reference>
<protein>
    <submittedName>
        <fullName evidence="1">DUF3305 domain-containing protein</fullName>
    </submittedName>
</protein>
<dbReference type="EMBL" id="JBHSJF010000006">
    <property type="protein sequence ID" value="MFC5068694.1"/>
    <property type="molecule type" value="Genomic_DNA"/>
</dbReference>
<sequence length="149" mass="16062">MASVAFKVGVIVERHPAVTQWADYSWRVSQVLVEPPEIPIGTVLKNEAGVLSLFAGYAEVEFHSVESGNYRDNLASGQPSLWVVLEAGETPGEIDLVAVLADPAEGEAMTEAGDLIVEAVPMPASLAAELVIFVAQHHVEQVFVKRIRD</sequence>
<accession>A0ABV9Z2G3</accession>
<gene>
    <name evidence="1" type="ORF">ACFPFW_11810</name>
</gene>
<dbReference type="Proteomes" id="UP001595796">
    <property type="component" value="Unassembled WGS sequence"/>
</dbReference>
<comment type="caution">
    <text evidence="1">The sequence shown here is derived from an EMBL/GenBank/DDBJ whole genome shotgun (WGS) entry which is preliminary data.</text>
</comment>